<accession>A0ABS2N483</accession>
<proteinExistence type="predicted"/>
<feature type="domain" description="PD-(D/E)XK endonuclease-like" evidence="8">
    <location>
        <begin position="625"/>
        <end position="898"/>
    </location>
</feature>
<comment type="caution">
    <text evidence="9">The sequence shown here is derived from an EMBL/GenBank/DDBJ whole genome shotgun (WGS) entry which is preliminary data.</text>
</comment>
<protein>
    <recommendedName>
        <fullName evidence="8">PD-(D/E)XK endonuclease-like domain-containing protein</fullName>
    </recommendedName>
</protein>
<evidence type="ECO:0000313" key="10">
    <source>
        <dbReference type="Proteomes" id="UP001296943"/>
    </source>
</evidence>
<keyword evidence="5" id="KW-0067">ATP-binding</keyword>
<dbReference type="Pfam" id="PF12705">
    <property type="entry name" value="PDDEXK_1"/>
    <property type="match status" value="1"/>
</dbReference>
<evidence type="ECO:0000256" key="6">
    <source>
        <dbReference type="ARBA" id="ARBA00023125"/>
    </source>
</evidence>
<evidence type="ECO:0000313" key="9">
    <source>
        <dbReference type="EMBL" id="MBM7572931.1"/>
    </source>
</evidence>
<sequence length="905" mass="102843">MKIILGYWLDSTTYPDALGQEEASVGTVVTGFKGFIGILETQLGLNSPEVSENLRIASWQELLGSHASEDKPYAKSYQTDSWNTAKELLRRRDELVLAGWDPEEHVGGSDWIQTLAELELANEDKLLGFPDRVQALLYTLKQTDRKLDIDQIRIVDEDEQLWDVWAIQLINCLKDLGVQVTKQLPSIEENNSRPLNDLSLLQSVFAGETEPKEATGDGSLLLVKAGQEWDAADFLISWLQEKGSDDTILIKGEGSLFLDEMLHRRGVPAVGTSVPSKWRAILQVLPLTIETYWQPQRVDQLLELLTIPSSPVPGKIRFKLAKVLANAPGIGGPEWEKAIEEGMKAYEEAWEEEEFSQSDLKKKRKNLEDKLALWIQHDYFDPYVGMPVEKLSHICQKVGQWATARFQVTGDITYSQVMQHATEIVTGVKTLGVENVTRLQVVRVIESVIGEGAPLPNNEQEASKWEIVKQPGDIWNHGETILWWGFHKDMSGPNIRTCSTKERLWLEEQGIFLLGEDVKRRREAASWQRAAQLANRRLILIAPTKVKGEERTMHPFWDEIRYAVAREDTTVDKLTVDAGALRKELNCTLEEKAVERVPLESRALPQPIRSWRLPRDVVQPQKVESATSMESLVGCPVRWTFQYGAKIRQGSILSLPNESIMLGNLGHKILEILIEEKTNWDTDEVRFRGGELFDEWVPKLAAPLLKPEKTRLLNQTRFHLQESLKKFFLVLNEAGINIHYTEHELQKPWNHNVEFKGILDLVGETPSGNKMLIDAKWSKRTQNYKKRIENLSVQLALYHWLLSDNSSDELPVAYFMLSTGEFFARSHEEVPQEHHVESPSLIESYQTVKESVQEVWTHLAEGTAIATGVAAENPDDDDKIFTSIIDPPCIFCDYKNLCGVRSVKK</sequence>
<keyword evidence="6" id="KW-0238">DNA-binding</keyword>
<evidence type="ECO:0000256" key="2">
    <source>
        <dbReference type="ARBA" id="ARBA00022763"/>
    </source>
</evidence>
<evidence type="ECO:0000256" key="3">
    <source>
        <dbReference type="ARBA" id="ARBA00022801"/>
    </source>
</evidence>
<evidence type="ECO:0000256" key="5">
    <source>
        <dbReference type="ARBA" id="ARBA00022840"/>
    </source>
</evidence>
<keyword evidence="10" id="KW-1185">Reference proteome</keyword>
<keyword evidence="3" id="KW-0378">Hydrolase</keyword>
<evidence type="ECO:0000256" key="4">
    <source>
        <dbReference type="ARBA" id="ARBA00022806"/>
    </source>
</evidence>
<name>A0ABS2N483_9BACI</name>
<dbReference type="InterPro" id="IPR038726">
    <property type="entry name" value="PDDEXK_AddAB-type"/>
</dbReference>
<reference evidence="9 10" key="1">
    <citation type="submission" date="2021-01" db="EMBL/GenBank/DDBJ databases">
        <title>Genomic Encyclopedia of Type Strains, Phase IV (KMG-IV): sequencing the most valuable type-strain genomes for metagenomic binning, comparative biology and taxonomic classification.</title>
        <authorList>
            <person name="Goeker M."/>
        </authorList>
    </citation>
    <scope>NUCLEOTIDE SEQUENCE [LARGE SCALE GENOMIC DNA]</scope>
    <source>
        <strain evidence="9 10">DSM 23711</strain>
    </source>
</reference>
<dbReference type="Proteomes" id="UP001296943">
    <property type="component" value="Unassembled WGS sequence"/>
</dbReference>
<gene>
    <name evidence="9" type="ORF">JOC48_003463</name>
</gene>
<dbReference type="EMBL" id="JAFBDR010000023">
    <property type="protein sequence ID" value="MBM7572931.1"/>
    <property type="molecule type" value="Genomic_DNA"/>
</dbReference>
<keyword evidence="4" id="KW-0347">Helicase</keyword>
<dbReference type="Gene3D" id="3.90.320.10">
    <property type="match status" value="1"/>
</dbReference>
<evidence type="ECO:0000256" key="7">
    <source>
        <dbReference type="ARBA" id="ARBA00023204"/>
    </source>
</evidence>
<keyword evidence="1" id="KW-0547">Nucleotide-binding</keyword>
<keyword evidence="7" id="KW-0234">DNA repair</keyword>
<keyword evidence="2" id="KW-0227">DNA damage</keyword>
<organism evidence="9 10">
    <name type="scientific">Aquibacillus albus</name>
    <dbReference type="NCBI Taxonomy" id="1168171"/>
    <lineage>
        <taxon>Bacteria</taxon>
        <taxon>Bacillati</taxon>
        <taxon>Bacillota</taxon>
        <taxon>Bacilli</taxon>
        <taxon>Bacillales</taxon>
        <taxon>Bacillaceae</taxon>
        <taxon>Aquibacillus</taxon>
    </lineage>
</organism>
<evidence type="ECO:0000259" key="8">
    <source>
        <dbReference type="Pfam" id="PF12705"/>
    </source>
</evidence>
<dbReference type="RefSeq" id="WP_204501605.1">
    <property type="nucleotide sequence ID" value="NZ_JAFBDR010000023.1"/>
</dbReference>
<evidence type="ECO:0000256" key="1">
    <source>
        <dbReference type="ARBA" id="ARBA00022741"/>
    </source>
</evidence>
<dbReference type="InterPro" id="IPR011604">
    <property type="entry name" value="PDDEXK-like_dom_sf"/>
</dbReference>